<dbReference type="Pfam" id="PF00589">
    <property type="entry name" value="Phage_integrase"/>
    <property type="match status" value="1"/>
</dbReference>
<dbReference type="EMBL" id="CP026092">
    <property type="protein sequence ID" value="AYB55884.1"/>
    <property type="molecule type" value="Genomic_DNA"/>
</dbReference>
<dbReference type="RefSeq" id="WP_014616775.1">
    <property type="nucleotide sequence ID" value="NZ_CDLZ01000001.1"/>
</dbReference>
<reference evidence="3" key="1">
    <citation type="submission" date="2018-01" db="EMBL/GenBank/DDBJ databases">
        <title>Complete Genome Sequence of three strains from Ralstonia solanacearum ecotype Moko sequevar IIA-53 from Brazil.</title>
        <authorList>
            <person name="Silva J.R."/>
            <person name="Albuquerque G.M.R."/>
            <person name="Pais A.K.L."/>
            <person name="Silva A.M.F."/>
            <person name="Boiteux M.E.N.F."/>
            <person name="Souza E.B."/>
            <person name="Mariano R.L.R."/>
        </authorList>
    </citation>
    <scope>NUCLEOTIDE SEQUENCE [LARGE SCALE GENOMIC DNA]</scope>
    <source>
        <strain evidence="3">SFC</strain>
    </source>
</reference>
<dbReference type="AlphaFoldDB" id="A0A5H2Q0B4"/>
<dbReference type="GO" id="GO:0003677">
    <property type="term" value="F:DNA binding"/>
    <property type="evidence" value="ECO:0007669"/>
    <property type="project" value="InterPro"/>
</dbReference>
<evidence type="ECO:0000256" key="1">
    <source>
        <dbReference type="ARBA" id="ARBA00022908"/>
    </source>
</evidence>
<evidence type="ECO:0000256" key="2">
    <source>
        <dbReference type="ARBA" id="ARBA00023172"/>
    </source>
</evidence>
<dbReference type="InterPro" id="IPR013762">
    <property type="entry name" value="Integrase-like_cat_sf"/>
</dbReference>
<protein>
    <submittedName>
        <fullName evidence="3">Site-specific integrase</fullName>
    </submittedName>
</protein>
<accession>A0A5H2Q0B4</accession>
<dbReference type="PANTHER" id="PTHR30349">
    <property type="entry name" value="PHAGE INTEGRASE-RELATED"/>
    <property type="match status" value="1"/>
</dbReference>
<evidence type="ECO:0000313" key="3">
    <source>
        <dbReference type="EMBL" id="AYB55884.1"/>
    </source>
</evidence>
<dbReference type="GO" id="GO:0015074">
    <property type="term" value="P:DNA integration"/>
    <property type="evidence" value="ECO:0007669"/>
    <property type="project" value="UniProtKB-KW"/>
</dbReference>
<sequence length="348" mass="39465">MASIWKRGGYWRAAVRRQGYPQQTRTFDSKADAEAWARRAESEMDRGIFVDRKEAERNTLGDLLLRYSNEVSPHKKGGALEVLRIRKLRSDPIAALKVSALSGQSIAQYRDRRLAGDSKAKPVSGSTVNRELTLIGHVISVARKEWGVHLDANPVSLIRRPKENRARSRRLYRGEEERLLQELELSQRTAEGFFVGGGCRNEHVRPLVILAIETAMRRGELLSLRWSDVHLADRFVRLHDTKNGEARDVPLSTRAASTLTELSTRSRHISGRVFPVSPEALKKAFTRACDRAGIDDLHFHDLRHEATSRISEKLDNILELSAVTGHKTVQMLKRYYHPRASDLARKLG</sequence>
<dbReference type="Gene3D" id="1.10.443.10">
    <property type="entry name" value="Intergrase catalytic core"/>
    <property type="match status" value="1"/>
</dbReference>
<dbReference type="GO" id="GO:0006310">
    <property type="term" value="P:DNA recombination"/>
    <property type="evidence" value="ECO:0007669"/>
    <property type="project" value="UniProtKB-KW"/>
</dbReference>
<dbReference type="PROSITE" id="PS51898">
    <property type="entry name" value="TYR_RECOMBINASE"/>
    <property type="match status" value="1"/>
</dbReference>
<dbReference type="InterPro" id="IPR050090">
    <property type="entry name" value="Tyrosine_recombinase_XerCD"/>
</dbReference>
<name>A0A5H2Q0B4_RALSL</name>
<gene>
    <name evidence="3" type="ORF">C2L97_07410</name>
</gene>
<dbReference type="CDD" id="cd00796">
    <property type="entry name" value="INT_Rci_Hp1_C"/>
    <property type="match status" value="1"/>
</dbReference>
<dbReference type="InterPro" id="IPR011010">
    <property type="entry name" value="DNA_brk_join_enz"/>
</dbReference>
<keyword evidence="2" id="KW-0233">DNA recombination</keyword>
<dbReference type="SUPFAM" id="SSF56349">
    <property type="entry name" value="DNA breaking-rejoining enzymes"/>
    <property type="match status" value="1"/>
</dbReference>
<proteinExistence type="predicted"/>
<keyword evidence="1" id="KW-0229">DNA integration</keyword>
<dbReference type="InterPro" id="IPR002104">
    <property type="entry name" value="Integrase_catalytic"/>
</dbReference>
<dbReference type="PANTHER" id="PTHR30349:SF94">
    <property type="entry name" value="INTEGRASE_RECOMBINASE HI_1414-RELATED"/>
    <property type="match status" value="1"/>
</dbReference>
<organism evidence="3">
    <name type="scientific">Ralstonia solanacearum</name>
    <name type="common">Pseudomonas solanacearum</name>
    <dbReference type="NCBI Taxonomy" id="305"/>
    <lineage>
        <taxon>Bacteria</taxon>
        <taxon>Pseudomonadati</taxon>
        <taxon>Pseudomonadota</taxon>
        <taxon>Betaproteobacteria</taxon>
        <taxon>Burkholderiales</taxon>
        <taxon>Burkholderiaceae</taxon>
        <taxon>Ralstonia</taxon>
        <taxon>Ralstonia solanacearum species complex</taxon>
    </lineage>
</organism>